<dbReference type="GO" id="GO:0005737">
    <property type="term" value="C:cytoplasm"/>
    <property type="evidence" value="ECO:0007669"/>
    <property type="project" value="UniProtKB-ARBA"/>
</dbReference>
<dbReference type="Gene3D" id="2.40.50.90">
    <property type="match status" value="1"/>
</dbReference>
<reference evidence="2 3" key="1">
    <citation type="submission" date="2015-04" db="EMBL/GenBank/DDBJ databases">
        <title>Lasius niger genome sequencing.</title>
        <authorList>
            <person name="Konorov E.A."/>
            <person name="Nikitin M.A."/>
            <person name="Kirill M.V."/>
            <person name="Chang P."/>
        </authorList>
    </citation>
    <scope>NUCLEOTIDE SEQUENCE [LARGE SCALE GENOMIC DNA]</scope>
    <source>
        <tissue evidence="2">Whole</tissue>
    </source>
</reference>
<dbReference type="PANTHER" id="PTHR16442:SF1">
    <property type="entry name" value="RING FINGER PROTEIN 17"/>
    <property type="match status" value="1"/>
</dbReference>
<dbReference type="AlphaFoldDB" id="A0A0J7JVL4"/>
<dbReference type="Pfam" id="PF00567">
    <property type="entry name" value="TUDOR"/>
    <property type="match status" value="1"/>
</dbReference>
<organism evidence="2 3">
    <name type="scientific">Lasius niger</name>
    <name type="common">Black garden ant</name>
    <dbReference type="NCBI Taxonomy" id="67767"/>
    <lineage>
        <taxon>Eukaryota</taxon>
        <taxon>Metazoa</taxon>
        <taxon>Ecdysozoa</taxon>
        <taxon>Arthropoda</taxon>
        <taxon>Hexapoda</taxon>
        <taxon>Insecta</taxon>
        <taxon>Pterygota</taxon>
        <taxon>Neoptera</taxon>
        <taxon>Endopterygota</taxon>
        <taxon>Hymenoptera</taxon>
        <taxon>Apocrita</taxon>
        <taxon>Aculeata</taxon>
        <taxon>Formicoidea</taxon>
        <taxon>Formicidae</taxon>
        <taxon>Formicinae</taxon>
        <taxon>Lasius</taxon>
        <taxon>Lasius</taxon>
    </lineage>
</organism>
<dbReference type="PaxDb" id="67767-A0A0J7JVL4"/>
<protein>
    <recommendedName>
        <fullName evidence="1">Tudor domain-containing protein</fullName>
    </recommendedName>
</protein>
<proteinExistence type="predicted"/>
<dbReference type="STRING" id="67767.A0A0J7JVL4"/>
<feature type="non-terminal residue" evidence="2">
    <location>
        <position position="209"/>
    </location>
</feature>
<name>A0A0J7JVL4_LASNI</name>
<dbReference type="EMBL" id="LBMM01026768">
    <property type="protein sequence ID" value="KMQ82283.1"/>
    <property type="molecule type" value="Genomic_DNA"/>
</dbReference>
<dbReference type="Proteomes" id="UP000036403">
    <property type="component" value="Unassembled WGS sequence"/>
</dbReference>
<accession>A0A0J7JVL4</accession>
<feature type="domain" description="Tudor" evidence="1">
    <location>
        <begin position="14"/>
        <end position="132"/>
    </location>
</feature>
<evidence type="ECO:0000259" key="1">
    <source>
        <dbReference type="Pfam" id="PF00567"/>
    </source>
</evidence>
<evidence type="ECO:0000313" key="2">
    <source>
        <dbReference type="EMBL" id="KMQ82283.1"/>
    </source>
</evidence>
<dbReference type="Gene3D" id="2.30.30.140">
    <property type="match status" value="1"/>
</dbReference>
<comment type="caution">
    <text evidence="2">The sequence shown here is derived from an EMBL/GenBank/DDBJ whole genome shotgun (WGS) entry which is preliminary data.</text>
</comment>
<evidence type="ECO:0000313" key="3">
    <source>
        <dbReference type="Proteomes" id="UP000036403"/>
    </source>
</evidence>
<sequence length="209" mass="24165">MEVKPIDTGRLTKSRLQVTIIRVISPLLFWIQLANSEKDLKELQEELDFRMARRGKYLHCWPEDIKEEEDVVVKEGDCWKRGWIEKINKGRTIAKVCLGDYGRSIWCPTHDIYYLEDRFRELPWQAIACGLAYTGSVGRVTTWPEKTQALCRLLAEGHKGWINIVHSLRRGAALVKLQVQGEDYEGLYNLRDVLVKLGHAQLSTKLTVD</sequence>
<dbReference type="PANTHER" id="PTHR16442">
    <property type="entry name" value="RING FINGER PROTEIN 17"/>
    <property type="match status" value="1"/>
</dbReference>
<keyword evidence="3" id="KW-1185">Reference proteome</keyword>
<dbReference type="InterPro" id="IPR002999">
    <property type="entry name" value="Tudor"/>
</dbReference>
<gene>
    <name evidence="2" type="ORF">RF55_23536</name>
</gene>
<dbReference type="SUPFAM" id="SSF63748">
    <property type="entry name" value="Tudor/PWWP/MBT"/>
    <property type="match status" value="1"/>
</dbReference>
<dbReference type="InterPro" id="IPR035437">
    <property type="entry name" value="SNase_OB-fold_sf"/>
</dbReference>
<dbReference type="OrthoDB" id="7553983at2759"/>